<evidence type="ECO:0000256" key="4">
    <source>
        <dbReference type="ARBA" id="ARBA00022833"/>
    </source>
</evidence>
<evidence type="ECO:0000313" key="11">
    <source>
        <dbReference type="Proteomes" id="UP000434554"/>
    </source>
</evidence>
<dbReference type="EMBL" id="WBKH01000008">
    <property type="protein sequence ID" value="KAB1477541.1"/>
    <property type="molecule type" value="Genomic_DNA"/>
</dbReference>
<feature type="binding site" evidence="7">
    <location>
        <position position="44"/>
    </location>
    <ligand>
        <name>L-glutamate</name>
        <dbReference type="ChEBI" id="CHEBI:29985"/>
    </ligand>
</feature>
<keyword evidence="5 7" id="KW-0067">ATP-binding</keyword>
<keyword evidence="3 7" id="KW-0547">Nucleotide-binding</keyword>
<dbReference type="NCBIfam" id="NF004315">
    <property type="entry name" value="PRK05710.1-4"/>
    <property type="match status" value="1"/>
</dbReference>
<dbReference type="AlphaFoldDB" id="A0A833CB80"/>
<feature type="short sequence motif" description="'HIGH' region" evidence="7">
    <location>
        <begin position="11"/>
        <end position="21"/>
    </location>
</feature>
<dbReference type="GO" id="GO:0006424">
    <property type="term" value="P:glutamyl-tRNA aminoacylation"/>
    <property type="evidence" value="ECO:0007669"/>
    <property type="project" value="InterPro"/>
</dbReference>
<keyword evidence="4 7" id="KW-0862">Zinc</keyword>
<feature type="binding site" evidence="7">
    <location>
        <position position="131"/>
    </location>
    <ligand>
        <name>Zn(2+)</name>
        <dbReference type="ChEBI" id="CHEBI:29105"/>
    </ligand>
</feature>
<feature type="binding site" evidence="7">
    <location>
        <position position="135"/>
    </location>
    <ligand>
        <name>Zn(2+)</name>
        <dbReference type="ChEBI" id="CHEBI:29105"/>
    </ligand>
</feature>
<reference evidence="10 11" key="1">
    <citation type="submission" date="2019-09" db="EMBL/GenBank/DDBJ databases">
        <title>Draft genome sequence of 3 type strains from the CCUG.</title>
        <authorList>
            <person name="Pineiro-Iglesias B."/>
            <person name="Tunovic T."/>
            <person name="Unosson C."/>
            <person name="Inganas E."/>
            <person name="Ohlen M."/>
            <person name="Cardew S."/>
            <person name="Jensie-Markopoulos S."/>
            <person name="Salva-Serra F."/>
            <person name="Jaen-Luchoro D."/>
            <person name="Karlsson R."/>
            <person name="Svensson-Stadler L."/>
            <person name="Chun J."/>
            <person name="Moore E."/>
        </authorList>
    </citation>
    <scope>NUCLEOTIDE SEQUENCE [LARGE SCALE GENOMIC DNA]</scope>
    <source>
        <strain evidence="10 11">CCUG 65427</strain>
    </source>
</reference>
<comment type="function">
    <text evidence="7">Catalyzes the tRNA-independent activation of glutamate in presence of ATP and the subsequent transfer of glutamate onto a tRNA(Asp). Glutamate is transferred on the 2-amino-5-(4,5-dihydroxy-2-cyclopenten-1-yl) moiety of the queuosine in the wobble position of the QUC anticodon.</text>
</comment>
<evidence type="ECO:0000256" key="5">
    <source>
        <dbReference type="ARBA" id="ARBA00022840"/>
    </source>
</evidence>
<feature type="domain" description="Glutamyl/glutaminyl-tRNA synthetase class Ib catalytic" evidence="9">
    <location>
        <begin position="4"/>
        <end position="262"/>
    </location>
</feature>
<keyword evidence="1 7" id="KW-0436">Ligase</keyword>
<dbReference type="GO" id="GO:0006400">
    <property type="term" value="P:tRNA modification"/>
    <property type="evidence" value="ECO:0007669"/>
    <property type="project" value="InterPro"/>
</dbReference>
<evidence type="ECO:0000256" key="6">
    <source>
        <dbReference type="ARBA" id="ARBA00023146"/>
    </source>
</evidence>
<evidence type="ECO:0000256" key="2">
    <source>
        <dbReference type="ARBA" id="ARBA00022723"/>
    </source>
</evidence>
<sequence>MINKIKGRFAPSPTGHLHLGNLWIAMLSWLQVKQQQGTFVLRMEDIDIQRAKRQFGEDLLDDLEWFGLTWDEGPRAGGPDGSYWQSERYPIYEAQITKWQDQGLVYPCYCNRARLQSIASAPHGHEGIAHYDGHCRNLSESERHAYESHKTPSWRMKVESRIYEFNDFWQGPQKAELIPAQDDFIVRRADGMFAYNLAVVMDDIAMGITDIVRGFDLLPAVGGQLWLYECFGAEPPRYAHAPLVVDSEGYRLSKRQQSITLRELRMSGCSAPMILGRLAVAAGLVMPSQLQKFGSLSWENLLNYSLDNNYLKQAQIRLTNFDVLI</sequence>
<keyword evidence="6 7" id="KW-0030">Aminoacyl-tRNA synthetase</keyword>
<comment type="caution">
    <text evidence="10">The sequence shown here is derived from an EMBL/GenBank/DDBJ whole genome shotgun (WGS) entry which is preliminary data.</text>
</comment>
<dbReference type="EC" id="6.1.1.-" evidence="7"/>
<dbReference type="PANTHER" id="PTHR43311">
    <property type="entry name" value="GLUTAMATE--TRNA LIGASE"/>
    <property type="match status" value="1"/>
</dbReference>
<dbReference type="RefSeq" id="WP_006554953.1">
    <property type="nucleotide sequence ID" value="NZ_CALMIE010000017.1"/>
</dbReference>
<dbReference type="GO" id="GO:0008270">
    <property type="term" value="F:zinc ion binding"/>
    <property type="evidence" value="ECO:0007669"/>
    <property type="project" value="UniProtKB-UniRule"/>
</dbReference>
<dbReference type="GeneID" id="83055135"/>
<dbReference type="InterPro" id="IPR022380">
    <property type="entry name" value="Glu-Q_tRNA(Asp)_Synthase"/>
</dbReference>
<evidence type="ECO:0000256" key="1">
    <source>
        <dbReference type="ARBA" id="ARBA00022598"/>
    </source>
</evidence>
<evidence type="ECO:0000256" key="7">
    <source>
        <dbReference type="HAMAP-Rule" id="MF_01428"/>
    </source>
</evidence>
<comment type="cofactor">
    <cofactor evidence="7">
        <name>Zn(2+)</name>
        <dbReference type="ChEBI" id="CHEBI:29105"/>
    </cofactor>
    <text evidence="7">Binds 1 zinc ion per subunit.</text>
</comment>
<dbReference type="GO" id="GO:0005524">
    <property type="term" value="F:ATP binding"/>
    <property type="evidence" value="ECO:0007669"/>
    <property type="project" value="UniProtKB-KW"/>
</dbReference>
<dbReference type="HAMAP" id="MF_01428">
    <property type="entry name" value="Glu_Q_tRNA_synth"/>
    <property type="match status" value="1"/>
</dbReference>
<dbReference type="PROSITE" id="PS00178">
    <property type="entry name" value="AA_TRNA_LIGASE_I"/>
    <property type="match status" value="1"/>
</dbReference>
<comment type="similarity">
    <text evidence="7">Belongs to the class-I aminoacyl-tRNA synthetase family. GluQ subfamily.</text>
</comment>
<feature type="binding site" evidence="7">
    <location>
        <position position="195"/>
    </location>
    <ligand>
        <name>L-glutamate</name>
        <dbReference type="ChEBI" id="CHEBI:29985"/>
    </ligand>
</feature>
<dbReference type="InterPro" id="IPR001412">
    <property type="entry name" value="aa-tRNA-synth_I_CS"/>
</dbReference>
<organism evidence="10 11">
    <name type="scientific">Veillonella seminalis</name>
    <dbReference type="NCBI Taxonomy" id="1502943"/>
    <lineage>
        <taxon>Bacteria</taxon>
        <taxon>Bacillati</taxon>
        <taxon>Bacillota</taxon>
        <taxon>Negativicutes</taxon>
        <taxon>Veillonellales</taxon>
        <taxon>Veillonellaceae</taxon>
        <taxon>Veillonella</taxon>
    </lineage>
</organism>
<keyword evidence="8" id="KW-0648">Protein biosynthesis</keyword>
<dbReference type="PANTHER" id="PTHR43311:SF1">
    <property type="entry name" value="GLUTAMYL-Q TRNA(ASP) SYNTHETASE"/>
    <property type="match status" value="1"/>
</dbReference>
<evidence type="ECO:0000259" key="9">
    <source>
        <dbReference type="Pfam" id="PF00749"/>
    </source>
</evidence>
<dbReference type="InterPro" id="IPR020058">
    <property type="entry name" value="Glu/Gln-tRNA-synth_Ib_cat-dom"/>
</dbReference>
<dbReference type="InterPro" id="IPR000924">
    <property type="entry name" value="Glu/Gln-tRNA-synth"/>
</dbReference>
<feature type="binding site" evidence="7">
    <location>
        <begin position="8"/>
        <end position="12"/>
    </location>
    <ligand>
        <name>L-glutamate</name>
        <dbReference type="ChEBI" id="CHEBI:29985"/>
    </ligand>
</feature>
<evidence type="ECO:0000256" key="3">
    <source>
        <dbReference type="ARBA" id="ARBA00022741"/>
    </source>
</evidence>
<dbReference type="NCBIfam" id="NF004314">
    <property type="entry name" value="PRK05710.1-3"/>
    <property type="match status" value="1"/>
</dbReference>
<dbReference type="GO" id="GO:0004818">
    <property type="term" value="F:glutamate-tRNA ligase activity"/>
    <property type="evidence" value="ECO:0007669"/>
    <property type="project" value="TreeGrafter"/>
</dbReference>
<evidence type="ECO:0000313" key="10">
    <source>
        <dbReference type="EMBL" id="KAB1477541.1"/>
    </source>
</evidence>
<proteinExistence type="inferred from homology"/>
<dbReference type="PRINTS" id="PR00987">
    <property type="entry name" value="TRNASYNTHGLU"/>
</dbReference>
<dbReference type="InterPro" id="IPR014729">
    <property type="entry name" value="Rossmann-like_a/b/a_fold"/>
</dbReference>
<feature type="binding site" evidence="7">
    <location>
        <position position="110"/>
    </location>
    <ligand>
        <name>Zn(2+)</name>
        <dbReference type="ChEBI" id="CHEBI:29105"/>
    </ligand>
</feature>
<protein>
    <recommendedName>
        <fullName evidence="7">Glutamyl-Q tRNA(Asp) synthetase</fullName>
        <shortName evidence="7">Glu-Q-RSs</shortName>
        <ecNumber evidence="7">6.1.1.-</ecNumber>
    </recommendedName>
</protein>
<dbReference type="InterPro" id="IPR049940">
    <property type="entry name" value="GluQ/Sye"/>
</dbReference>
<dbReference type="Proteomes" id="UP000434554">
    <property type="component" value="Unassembled WGS sequence"/>
</dbReference>
<dbReference type="Gene3D" id="3.40.50.620">
    <property type="entry name" value="HUPs"/>
    <property type="match status" value="1"/>
</dbReference>
<dbReference type="Pfam" id="PF00749">
    <property type="entry name" value="tRNA-synt_1c"/>
    <property type="match status" value="1"/>
</dbReference>
<feature type="binding site" evidence="7">
    <location>
        <position position="108"/>
    </location>
    <ligand>
        <name>Zn(2+)</name>
        <dbReference type="ChEBI" id="CHEBI:29105"/>
    </ligand>
</feature>
<dbReference type="GO" id="GO:0005829">
    <property type="term" value="C:cytosol"/>
    <property type="evidence" value="ECO:0007669"/>
    <property type="project" value="TreeGrafter"/>
</dbReference>
<accession>A0A833CB80</accession>
<feature type="binding site" evidence="7">
    <location>
        <position position="213"/>
    </location>
    <ligand>
        <name>L-glutamate</name>
        <dbReference type="ChEBI" id="CHEBI:29985"/>
    </ligand>
</feature>
<gene>
    <name evidence="7 10" type="primary">gluQ</name>
    <name evidence="10" type="ORF">F8R14_07890</name>
</gene>
<keyword evidence="2 7" id="KW-0479">Metal-binding</keyword>
<feature type="binding site" evidence="7">
    <location>
        <position position="254"/>
    </location>
    <ligand>
        <name>ATP</name>
        <dbReference type="ChEBI" id="CHEBI:30616"/>
    </ligand>
</feature>
<name>A0A833CB80_9FIRM</name>
<evidence type="ECO:0000256" key="8">
    <source>
        <dbReference type="RuleBase" id="RU363037"/>
    </source>
</evidence>
<dbReference type="SUPFAM" id="SSF52374">
    <property type="entry name" value="Nucleotidylyl transferase"/>
    <property type="match status" value="1"/>
</dbReference>
<dbReference type="NCBIfam" id="TIGR03838">
    <property type="entry name" value="queuosine_YadB"/>
    <property type="match status" value="1"/>
</dbReference>
<feature type="short sequence motif" description="'KMSKS' region" evidence="7">
    <location>
        <begin position="251"/>
        <end position="255"/>
    </location>
</feature>